<evidence type="ECO:0000259" key="5">
    <source>
        <dbReference type="PROSITE" id="PS50109"/>
    </source>
</evidence>
<dbReference type="InterPro" id="IPR036890">
    <property type="entry name" value="HATPase_C_sf"/>
</dbReference>
<dbReference type="Pfam" id="PF01590">
    <property type="entry name" value="GAF"/>
    <property type="match status" value="1"/>
</dbReference>
<dbReference type="InterPro" id="IPR004358">
    <property type="entry name" value="Sig_transdc_His_kin-like_C"/>
</dbReference>
<proteinExistence type="predicted"/>
<organism evidence="6 7">
    <name type="scientific">Catenovulum adriaticum</name>
    <dbReference type="NCBI Taxonomy" id="2984846"/>
    <lineage>
        <taxon>Bacteria</taxon>
        <taxon>Pseudomonadati</taxon>
        <taxon>Pseudomonadota</taxon>
        <taxon>Gammaproteobacteria</taxon>
        <taxon>Alteromonadales</taxon>
        <taxon>Alteromonadaceae</taxon>
        <taxon>Catenovulum</taxon>
    </lineage>
</organism>
<dbReference type="SUPFAM" id="SSF55874">
    <property type="entry name" value="ATPase domain of HSP90 chaperone/DNA topoisomerase II/histidine kinase"/>
    <property type="match status" value="1"/>
</dbReference>
<dbReference type="Gene3D" id="3.30.565.10">
    <property type="entry name" value="Histidine kinase-like ATPase, C-terminal domain"/>
    <property type="match status" value="1"/>
</dbReference>
<reference evidence="6" key="1">
    <citation type="submission" date="2022-10" db="EMBL/GenBank/DDBJ databases">
        <title>Catenovulum adriacola sp. nov. isolated in the Harbour of Susak.</title>
        <authorList>
            <person name="Schoch T."/>
            <person name="Reich S.J."/>
            <person name="Stoeferle S."/>
            <person name="Flaiz M."/>
            <person name="Kazda M."/>
            <person name="Riedel C.U."/>
            <person name="Duerre P."/>
        </authorList>
    </citation>
    <scope>NUCLEOTIDE SEQUENCE</scope>
    <source>
        <strain evidence="6">TS8</strain>
    </source>
</reference>
<dbReference type="PRINTS" id="PR00344">
    <property type="entry name" value="BCTRLSENSOR"/>
</dbReference>
<dbReference type="CDD" id="cd00082">
    <property type="entry name" value="HisKA"/>
    <property type="match status" value="1"/>
</dbReference>
<sequence length="457" mass="51657">MKSSLENILLTVSKSNVIDEGNITQAERLIVESLLQGLDIPRAGIWLSNENKSAIECKLLVDTFHQTETESLSLQRVDYPHYFSQLDSERAIIANDAQTDSATKEFTQVYLKPNDIRSMLDIPIRHKGKMIGIICLEEIGKIKLWSQDEVTFSAAISDLYGRAISAFERNQYQYQLEQQNQNLEEQVKQRTQALENSLEHLQQTQEKLIESEKMASLGNLVAGVAHEVNTPIGIAITGITHSIESIKELETLLTSNKLSKPKFEQSLAHIKTANELIYNNLTRAVDLIQNFKQTAADQSGYEKYTFNLARYIENTLCSLKPLLKSYKVILSTDLQPNIELYSVPGCIAQIITILIQNACYHAYQNGQTDRRFTFTLYQNEEMIILSGKDNGKGIEKEVQKRVFEPFYTTSRKDGGTGLGLSILYNLVVNQLNGEVQLITEPHQGCEFILKFPQPNNA</sequence>
<dbReference type="InterPro" id="IPR003661">
    <property type="entry name" value="HisK_dim/P_dom"/>
</dbReference>
<accession>A0ABY7ANM3</accession>
<dbReference type="Pfam" id="PF02518">
    <property type="entry name" value="HATPase_c"/>
    <property type="match status" value="1"/>
</dbReference>
<keyword evidence="3" id="KW-0597">Phosphoprotein</keyword>
<evidence type="ECO:0000256" key="4">
    <source>
        <dbReference type="SAM" id="Coils"/>
    </source>
</evidence>
<dbReference type="InterPro" id="IPR005467">
    <property type="entry name" value="His_kinase_dom"/>
</dbReference>
<feature type="coiled-coil region" evidence="4">
    <location>
        <begin position="169"/>
        <end position="214"/>
    </location>
</feature>
<evidence type="ECO:0000256" key="2">
    <source>
        <dbReference type="ARBA" id="ARBA00012438"/>
    </source>
</evidence>
<dbReference type="EMBL" id="CP109965">
    <property type="protein sequence ID" value="WAJ71165.1"/>
    <property type="molecule type" value="Genomic_DNA"/>
</dbReference>
<dbReference type="InterPro" id="IPR029016">
    <property type="entry name" value="GAF-like_dom_sf"/>
</dbReference>
<keyword evidence="7" id="KW-1185">Reference proteome</keyword>
<dbReference type="RefSeq" id="WP_268075629.1">
    <property type="nucleotide sequence ID" value="NZ_CP109965.1"/>
</dbReference>
<dbReference type="InterPro" id="IPR003594">
    <property type="entry name" value="HATPase_dom"/>
</dbReference>
<dbReference type="SMART" id="SM00387">
    <property type="entry name" value="HATPase_c"/>
    <property type="match status" value="1"/>
</dbReference>
<dbReference type="PROSITE" id="PS50109">
    <property type="entry name" value="HIS_KIN"/>
    <property type="match status" value="1"/>
</dbReference>
<dbReference type="InterPro" id="IPR003018">
    <property type="entry name" value="GAF"/>
</dbReference>
<dbReference type="Proteomes" id="UP001163726">
    <property type="component" value="Chromosome"/>
</dbReference>
<evidence type="ECO:0000256" key="3">
    <source>
        <dbReference type="ARBA" id="ARBA00022553"/>
    </source>
</evidence>
<evidence type="ECO:0000313" key="7">
    <source>
        <dbReference type="Proteomes" id="UP001163726"/>
    </source>
</evidence>
<dbReference type="Gene3D" id="1.10.287.130">
    <property type="match status" value="1"/>
</dbReference>
<feature type="domain" description="Histidine kinase" evidence="5">
    <location>
        <begin position="223"/>
        <end position="455"/>
    </location>
</feature>
<name>A0ABY7ANM3_9ALTE</name>
<dbReference type="CDD" id="cd00075">
    <property type="entry name" value="HATPase"/>
    <property type="match status" value="1"/>
</dbReference>
<dbReference type="SMART" id="SM00065">
    <property type="entry name" value="GAF"/>
    <property type="match status" value="1"/>
</dbReference>
<dbReference type="PANTHER" id="PTHR43065">
    <property type="entry name" value="SENSOR HISTIDINE KINASE"/>
    <property type="match status" value="1"/>
</dbReference>
<keyword evidence="4" id="KW-0175">Coiled coil</keyword>
<protein>
    <recommendedName>
        <fullName evidence="2">histidine kinase</fullName>
        <ecNumber evidence="2">2.7.13.3</ecNumber>
    </recommendedName>
</protein>
<gene>
    <name evidence="6" type="ORF">OLW01_04990</name>
</gene>
<dbReference type="PANTHER" id="PTHR43065:SF42">
    <property type="entry name" value="TWO-COMPONENT SENSOR PPRA"/>
    <property type="match status" value="1"/>
</dbReference>
<dbReference type="SUPFAM" id="SSF55781">
    <property type="entry name" value="GAF domain-like"/>
    <property type="match status" value="1"/>
</dbReference>
<keyword evidence="6" id="KW-0808">Transferase</keyword>
<dbReference type="Gene3D" id="3.30.450.40">
    <property type="match status" value="1"/>
</dbReference>
<comment type="catalytic activity">
    <reaction evidence="1">
        <text>ATP + protein L-histidine = ADP + protein N-phospho-L-histidine.</text>
        <dbReference type="EC" id="2.7.13.3"/>
    </reaction>
</comment>
<dbReference type="EC" id="2.7.13.3" evidence="2"/>
<dbReference type="GO" id="GO:0016301">
    <property type="term" value="F:kinase activity"/>
    <property type="evidence" value="ECO:0007669"/>
    <property type="project" value="UniProtKB-KW"/>
</dbReference>
<evidence type="ECO:0000313" key="6">
    <source>
        <dbReference type="EMBL" id="WAJ71165.1"/>
    </source>
</evidence>
<evidence type="ECO:0000256" key="1">
    <source>
        <dbReference type="ARBA" id="ARBA00000085"/>
    </source>
</evidence>
<keyword evidence="6" id="KW-0418">Kinase</keyword>